<dbReference type="EMBL" id="CP002808">
    <property type="protein sequence ID" value="AEG73275.1"/>
    <property type="molecule type" value="Genomic_DNA"/>
</dbReference>
<gene>
    <name evidence="1" type="ordered locus">MHF_1021</name>
</gene>
<reference evidence="1 2" key="1">
    <citation type="journal article" date="2011" name="J. Bacteriol.">
        <title>Complete genome sequences of two hemotropic Mycoplasmas, Mycoplasma haemofelis strain Ohio2 and Mycoplasma suis strain Illinois.</title>
        <authorList>
            <person name="Messick J.B."/>
            <person name="Santos A.P."/>
            <person name="Guimaraes A.M."/>
        </authorList>
    </citation>
    <scope>NUCLEOTIDE SEQUENCE [LARGE SCALE GENOMIC DNA]</scope>
    <source>
        <strain evidence="1 2">Ohio2</strain>
    </source>
</reference>
<accession>F6FJ77</accession>
<evidence type="ECO:0000313" key="2">
    <source>
        <dbReference type="Proteomes" id="UP000007952"/>
    </source>
</evidence>
<dbReference type="STRING" id="859194.MHF_1021"/>
<dbReference type="KEGG" id="mhf:MHF_1021"/>
<proteinExistence type="predicted"/>
<dbReference type="AlphaFoldDB" id="F6FJ77"/>
<protein>
    <submittedName>
        <fullName evidence="1">Uncharacterized protein</fullName>
    </submittedName>
</protein>
<evidence type="ECO:0000313" key="1">
    <source>
        <dbReference type="EMBL" id="AEG73275.1"/>
    </source>
</evidence>
<sequence>MCPPLYLWVYGQERLLREGLYIRSFRRNKGILIHMDLDDFMNESTGDEEGAVALGIWCDSHLRRKRYFVSLDGCTSSSC</sequence>
<dbReference type="Proteomes" id="UP000007952">
    <property type="component" value="Chromosome"/>
</dbReference>
<organism evidence="1 2">
    <name type="scientific">Mycoplasma haemofelis (strain Ohio2)</name>
    <dbReference type="NCBI Taxonomy" id="859194"/>
    <lineage>
        <taxon>Bacteria</taxon>
        <taxon>Bacillati</taxon>
        <taxon>Mycoplasmatota</taxon>
        <taxon>Mollicutes</taxon>
        <taxon>Mycoplasmataceae</taxon>
        <taxon>Mycoplasma</taxon>
    </lineage>
</organism>
<dbReference type="HOGENOM" id="CLU_2602232_0_0_14"/>
<reference key="2">
    <citation type="submission" date="2011-05" db="EMBL/GenBank/DDBJ databases">
        <title>The Genome of Mycoplasma haemofelis Strain Ohio2, a pathogenic hemoplasma of the cat.</title>
        <authorList>
            <person name="Santos A.P."/>
            <person name="Guimaraes A.M.S."/>
            <person name="SanMiguel P.J."/>
            <person name="Martin S.W."/>
            <person name="Messick J.B."/>
        </authorList>
    </citation>
    <scope>NUCLEOTIDE SEQUENCE</scope>
    <source>
        <strain>Ohio2</strain>
    </source>
</reference>
<name>F6FJ77_MYCHI</name>